<dbReference type="Proteomes" id="UP000215902">
    <property type="component" value="Unassembled WGS sequence"/>
</dbReference>
<dbReference type="InterPro" id="IPR036179">
    <property type="entry name" value="Ig-like_dom_sf"/>
</dbReference>
<feature type="transmembrane region" description="Helical" evidence="3">
    <location>
        <begin position="1901"/>
        <end position="1924"/>
    </location>
</feature>
<keyword evidence="1" id="KW-0677">Repeat</keyword>
<feature type="domain" description="Ig-like" evidence="4">
    <location>
        <begin position="315"/>
        <end position="403"/>
    </location>
</feature>
<feature type="compositionally biased region" description="Gly residues" evidence="2">
    <location>
        <begin position="1870"/>
        <end position="1882"/>
    </location>
</feature>
<feature type="domain" description="Fibronectin type-III" evidence="5">
    <location>
        <begin position="1138"/>
        <end position="1238"/>
    </location>
</feature>
<feature type="region of interest" description="Disordered" evidence="2">
    <location>
        <begin position="2236"/>
        <end position="2258"/>
    </location>
</feature>
<evidence type="ECO:0000256" key="3">
    <source>
        <dbReference type="SAM" id="Phobius"/>
    </source>
</evidence>
<dbReference type="FunFam" id="2.60.40.10:FF:000028">
    <property type="entry name" value="Neuronal cell adhesion molecule"/>
    <property type="match status" value="1"/>
</dbReference>
<reference evidence="6 7" key="1">
    <citation type="submission" date="2017-06" db="EMBL/GenBank/DDBJ databases">
        <title>A platform for efficient transgenesis in Macrostomum lignano, a flatworm model organism for stem cell research.</title>
        <authorList>
            <person name="Berezikov E."/>
        </authorList>
    </citation>
    <scope>NUCLEOTIDE SEQUENCE [LARGE SCALE GENOMIC DNA]</scope>
    <source>
        <strain evidence="6">DV1</strain>
        <tissue evidence="6">Whole organism</tissue>
    </source>
</reference>
<gene>
    <name evidence="6" type="ORF">BOX15_Mlig015194g3</name>
</gene>
<dbReference type="SMART" id="SM00409">
    <property type="entry name" value="IG"/>
    <property type="match status" value="7"/>
</dbReference>
<dbReference type="InterPro" id="IPR003599">
    <property type="entry name" value="Ig_sub"/>
</dbReference>
<dbReference type="PROSITE" id="PS50853">
    <property type="entry name" value="FN3"/>
    <property type="match status" value="4"/>
</dbReference>
<keyword evidence="3" id="KW-0472">Membrane</keyword>
<proteinExistence type="predicted"/>
<evidence type="ECO:0000256" key="1">
    <source>
        <dbReference type="ARBA" id="ARBA00022737"/>
    </source>
</evidence>
<dbReference type="SUPFAM" id="SSF48726">
    <property type="entry name" value="Immunoglobulin"/>
    <property type="match status" value="4"/>
</dbReference>
<dbReference type="EMBL" id="NIVC01003905">
    <property type="protein sequence ID" value="PAA49334.1"/>
    <property type="molecule type" value="Genomic_DNA"/>
</dbReference>
<dbReference type="Pfam" id="PF13927">
    <property type="entry name" value="Ig_3"/>
    <property type="match status" value="1"/>
</dbReference>
<dbReference type="InterPro" id="IPR003598">
    <property type="entry name" value="Ig_sub2"/>
</dbReference>
<protein>
    <recommendedName>
        <fullName evidence="8">Down syndrome cell adhesion molecule-like protein Dscam2</fullName>
    </recommendedName>
</protein>
<evidence type="ECO:0000256" key="2">
    <source>
        <dbReference type="SAM" id="MobiDB-lite"/>
    </source>
</evidence>
<accession>A0A267DKZ5</accession>
<feature type="compositionally biased region" description="Low complexity" evidence="2">
    <location>
        <begin position="2282"/>
        <end position="2304"/>
    </location>
</feature>
<evidence type="ECO:0000313" key="6">
    <source>
        <dbReference type="EMBL" id="PAA49334.1"/>
    </source>
</evidence>
<feature type="domain" description="Ig-like" evidence="4">
    <location>
        <begin position="1573"/>
        <end position="1653"/>
    </location>
</feature>
<dbReference type="STRING" id="282301.A0A267DKZ5"/>
<organism evidence="6 7">
    <name type="scientific">Macrostomum lignano</name>
    <dbReference type="NCBI Taxonomy" id="282301"/>
    <lineage>
        <taxon>Eukaryota</taxon>
        <taxon>Metazoa</taxon>
        <taxon>Spiralia</taxon>
        <taxon>Lophotrochozoa</taxon>
        <taxon>Platyhelminthes</taxon>
        <taxon>Rhabditophora</taxon>
        <taxon>Macrostomorpha</taxon>
        <taxon>Macrostomida</taxon>
        <taxon>Macrostomidae</taxon>
        <taxon>Macrostomum</taxon>
    </lineage>
</organism>
<dbReference type="PANTHER" id="PTHR13817:SF166">
    <property type="entry name" value="NEURONAL IGCAM-RELATED"/>
    <property type="match status" value="1"/>
</dbReference>
<feature type="domain" description="Fibronectin type-III" evidence="5">
    <location>
        <begin position="1361"/>
        <end position="1462"/>
    </location>
</feature>
<dbReference type="InterPro" id="IPR050964">
    <property type="entry name" value="Striated_Muscle_Regulatory"/>
</dbReference>
<feature type="region of interest" description="Disordered" evidence="2">
    <location>
        <begin position="2060"/>
        <end position="2119"/>
    </location>
</feature>
<dbReference type="SUPFAM" id="SSF49265">
    <property type="entry name" value="Fibronectin type III"/>
    <property type="match status" value="4"/>
</dbReference>
<comment type="caution">
    <text evidence="6">The sequence shown here is derived from an EMBL/GenBank/DDBJ whole genome shotgun (WGS) entry which is preliminary data.</text>
</comment>
<dbReference type="Gene3D" id="2.60.40.10">
    <property type="entry name" value="Immunoglobulins"/>
    <property type="match status" value="9"/>
</dbReference>
<dbReference type="InterPro" id="IPR036116">
    <property type="entry name" value="FN3_sf"/>
</dbReference>
<dbReference type="CDD" id="cd00096">
    <property type="entry name" value="Ig"/>
    <property type="match status" value="1"/>
</dbReference>
<evidence type="ECO:0000259" key="4">
    <source>
        <dbReference type="PROSITE" id="PS50835"/>
    </source>
</evidence>
<sequence>MTAESIANTGQVEEAPAATTTARWRCLLQSTASGNLLCLLLAFLCICFLAPAASGMFMDYGGLPDFAFDAEPPASFLVSSPDEASLTCRQEDHRLQLRWRFEEIDWSTDSAVASVNASDYVGPMAESTLPFYDAGRGRLVFRAGSNDGQFVLSPPHRFQGLPKYKLYCEARSGSNNVLLSRMMLPRKMSTLRTVKAVLNCFSGPLNGSAVCRLLTDPSLHRISEYFNVEYFREPKIGDRCISDAGTRERLDSGSGRVGSKFAAFNAEKGHLHVMSLTEEDARFCYRANITLTDSVGRVVYWNVSESREVRVIVDPSSGRLVSREATRSEAAYELRAGGLQLALPCYARSTSHGGGYQWRRNGAPVEVGDPGEAHRKFAYLNVNSGSLRLRVDGWNDSGEYECRHNDRTLLTIGLRFYKPLSVRLPSRRRSLDHGGSLSLNCSVSGWPISRIFWLHNGRRLPAGDPRCRVETDIVAEGEGVSYGRLRVSDISLSDQGAYQCVAERDLDTGGSRLVPYDSAQDATFLTVNKAPPQLIGQSPELPFAPVFLNGSGDYGRFTCRFRAKLGTDFSASLDGDSTLFRELSRRGIFAKEERHIEDGYFEVSVDYRPTELEHTGRLAVTASNAHGSATCRMTVFAAVHPPVLSVRRFKAIQRAVTQQPFSLHCKVLGGLNSKAKALQRVRLAYPGLRIPTYSLHWQLRRQRRPSERLVLPIDHRMQTDDPDWPDRLHITSMEPNDAGNYTCRARLAGDSGAGHPGSAAQPTASTAVSVVYGISISRLQDQLNLDSSLAIADTCKPINSPTGLWITWWTFRPKGASEDIQLPNEAVSYPGASHSYGSFYNSPYNSEWHECRLRLEDEAGRSFGTRMPHFNFSASLQLNLLSKPEEERASYEGQYTCHIASCFDRKSAVKRVTLKRVYKFLPDKPPNSQEVVLGSPLTVQCAVDSQGGDESPPPRLRWYEGNRPHAGFEIPTYQPGPPQRVAQFPNGTLRIAEVQLADKNFLCSVEGGRSATLNLNIHRPAEVQPFAEPRMELPAGSNSSISCIVKGDRPFNIEWFGQYQAVEDVRTSLTGPYGRTVSWHSGGTTAQILVSGTGGDTLQLIGVNQGLRGEYTCRASNQYSRPGDPPSEQHFDVVVVEPPSKVKSLQITDRGHESLTLQWEAPDSNGQKPVIRYRVEYSDRGANGNLVSLNVSAQDRKRRVTGLQPGFSYEFAVSAVNKVGAGPPARCTGSTREQAPSGPVRELRVRAIGSAGLELVWNEPDLMLRNGFITNYTVQFRELAAGGNCPEDAAASAAGFVTALRCRSQRAVIGVGDSMAQCRNGSLALRAFTDYEVRVTPANAVGPGPPACAVARTLEATPRSPPTNLRCEAKNQTEIFVSWGWPPHESVNGGIQQYHVQYMPAQSFRNEDESQAKEEDTDGRTRHLTIRGLLPHTEYAITVFVSNSRGRSPRILPPKFCTTLPAPPEPPKKLRALGAGASSAVIAWSQTERPNGRLLAYEVSVQPLNRSAPPADRPLLIRRNVTNWPGRHYERLTVRDLRPGGIYEVRVRGLSQGGGVGDFSEPATLAVTEKPPPRIVSFAKTFRVDRGSDVLLDCETVGGAGSQQPIWDFPQVDSSHERLANGSLLIKDVQRDGEFKCKTGQDSDADFIVYSVKAFNRDVKPIPPAPRLLPGRRTSSSLELLWRTGGGRPAGAPPEAAIRQFDLRFSRGAGPQEQRQLSGGNRSYLLDRVDCGASVEFKLRAVNGFDLKSDFAAPLRISALGSAPVAASDASRWLLAHQRRHSVELNFSALLPGDDCPPDRYFVSLRPASGSEGRGFVGQVSHAELSGPSGCCFNLTEALQPGQAYQLTVTAANAAGNSTPVTRRFTASDFGGGGSGDGGSGQDFGKDNTELPTRTSGDGDWSMMFIVVVIVAVVVLVIVVLSIIGCSVLGVSCFACLCCGEAADSSEAVTSPAAASAPASQPFLLEDPPPGISGGLPEVGIAAVKGGRKVTLQVAGGKALPVPPSGAVQQLQRPADYEDDRASIDSEGNLAYYASYNPGDPAAAALAAAAAAGATLRTGSIGHVPTSTRRLQQLRQQRRRDATEARQARDYQGVPTAAQLEQRRSHMSSSTTVSSSRDELSDAYRVGKLRSGFPPGAAAAVAEYEGDGSHSGGSSGGSTDPGILQFTCRPPGPNELRKFTCEVPQSASRRYRRQLSAGTERTYESIDDSRLVLGGPAAAAAATAAARHRRFQPAYERQLHQQQQHRQRTTSEAGCSYGTGVYDSADGSAMGYYSYSYHDSARQQQQQPQYQRRRPVQQQQQQQPAGIYSTYQRSYQQPPSLASQRGFLAASAPRRWGGSGASQHRAAAAAAVEDEEEEEEEEEEDRQQSRQLLEPSVTPSRRLQQPAPAAAADPADPESSDPAYEEFFTEV</sequence>
<dbReference type="SMART" id="SM00060">
    <property type="entry name" value="FN3"/>
    <property type="match status" value="6"/>
</dbReference>
<feature type="domain" description="Fibronectin type-III" evidence="5">
    <location>
        <begin position="1463"/>
        <end position="1571"/>
    </location>
</feature>
<feature type="region of interest" description="Disordered" evidence="2">
    <location>
        <begin position="2279"/>
        <end position="2411"/>
    </location>
</feature>
<dbReference type="CDD" id="cd00063">
    <property type="entry name" value="FN3"/>
    <property type="match status" value="5"/>
</dbReference>
<feature type="domain" description="Ig-like" evidence="4">
    <location>
        <begin position="922"/>
        <end position="1014"/>
    </location>
</feature>
<feature type="domain" description="Fibronectin type-III" evidence="5">
    <location>
        <begin position="1239"/>
        <end position="1360"/>
    </location>
</feature>
<feature type="compositionally biased region" description="Basic and acidic residues" evidence="2">
    <location>
        <begin position="2079"/>
        <end position="2089"/>
    </location>
</feature>
<evidence type="ECO:0008006" key="8">
    <source>
        <dbReference type="Google" id="ProtNLM"/>
    </source>
</evidence>
<keyword evidence="7" id="KW-1185">Reference proteome</keyword>
<dbReference type="PROSITE" id="PS50835">
    <property type="entry name" value="IG_LIKE"/>
    <property type="match status" value="6"/>
</dbReference>
<evidence type="ECO:0000313" key="7">
    <source>
        <dbReference type="Proteomes" id="UP000215902"/>
    </source>
</evidence>
<dbReference type="SMART" id="SM00408">
    <property type="entry name" value="IGc2"/>
    <property type="match status" value="5"/>
</dbReference>
<dbReference type="Pfam" id="PF00041">
    <property type="entry name" value="fn3"/>
    <property type="match status" value="3"/>
</dbReference>
<evidence type="ECO:0000259" key="5">
    <source>
        <dbReference type="PROSITE" id="PS50853"/>
    </source>
</evidence>
<feature type="domain" description="Ig-like" evidence="4">
    <location>
        <begin position="419"/>
        <end position="503"/>
    </location>
</feature>
<dbReference type="InterPro" id="IPR007110">
    <property type="entry name" value="Ig-like_dom"/>
</dbReference>
<name>A0A267DKZ5_9PLAT</name>
<feature type="compositionally biased region" description="Polar residues" evidence="2">
    <location>
        <begin position="2309"/>
        <end position="2323"/>
    </location>
</feature>
<feature type="domain" description="Ig-like" evidence="4">
    <location>
        <begin position="641"/>
        <end position="765"/>
    </location>
</feature>
<feature type="compositionally biased region" description="Acidic residues" evidence="2">
    <location>
        <begin position="2395"/>
        <end position="2411"/>
    </location>
</feature>
<dbReference type="InterPro" id="IPR013783">
    <property type="entry name" value="Ig-like_fold"/>
</dbReference>
<feature type="region of interest" description="Disordered" evidence="2">
    <location>
        <begin position="1866"/>
        <end position="1895"/>
    </location>
</feature>
<feature type="compositionally biased region" description="Acidic residues" evidence="2">
    <location>
        <begin position="2352"/>
        <end position="2365"/>
    </location>
</feature>
<dbReference type="PANTHER" id="PTHR13817">
    <property type="entry name" value="TITIN"/>
    <property type="match status" value="1"/>
</dbReference>
<keyword evidence="3" id="KW-0812">Transmembrane</keyword>
<dbReference type="InterPro" id="IPR003961">
    <property type="entry name" value="FN3_dom"/>
</dbReference>
<feature type="transmembrane region" description="Helical" evidence="3">
    <location>
        <begin position="36"/>
        <end position="58"/>
    </location>
</feature>
<dbReference type="OrthoDB" id="6158926at2759"/>
<feature type="domain" description="Ig-like" evidence="4">
    <location>
        <begin position="1020"/>
        <end position="1132"/>
    </location>
</feature>
<keyword evidence="3" id="KW-1133">Transmembrane helix</keyword>